<dbReference type="Pfam" id="PF16558">
    <property type="entry name" value="AZUL"/>
    <property type="match status" value="1"/>
</dbReference>
<dbReference type="FunFam" id="3.30.2410.10:FF:000003">
    <property type="entry name" value="probable E3 ubiquitin-protein ligase HERC4 isoform X1"/>
    <property type="match status" value="1"/>
</dbReference>
<dbReference type="InterPro" id="IPR044611">
    <property type="entry name" value="E3A/B/C-like"/>
</dbReference>
<comment type="catalytic activity">
    <reaction evidence="1">
        <text>S-ubiquitinyl-[E2 ubiquitin-conjugating enzyme]-L-cysteine + [acceptor protein]-L-lysine = [E2 ubiquitin-conjugating enzyme]-L-cysteine + N(6)-ubiquitinyl-[acceptor protein]-L-lysine.</text>
        <dbReference type="EC" id="2.3.2.26"/>
    </reaction>
</comment>
<evidence type="ECO:0000256" key="3">
    <source>
        <dbReference type="ARBA" id="ARBA00022679"/>
    </source>
</evidence>
<evidence type="ECO:0000313" key="8">
    <source>
        <dbReference type="EMBL" id="KAG9321048.1"/>
    </source>
</evidence>
<feature type="compositionally biased region" description="Basic residues" evidence="6">
    <location>
        <begin position="177"/>
        <end position="187"/>
    </location>
</feature>
<dbReference type="PROSITE" id="PS50237">
    <property type="entry name" value="HECT"/>
    <property type="match status" value="1"/>
</dbReference>
<dbReference type="InterPro" id="IPR032353">
    <property type="entry name" value="AZUL"/>
</dbReference>
<evidence type="ECO:0000259" key="7">
    <source>
        <dbReference type="PROSITE" id="PS50237"/>
    </source>
</evidence>
<dbReference type="Proteomes" id="UP000717515">
    <property type="component" value="Unassembled WGS sequence"/>
</dbReference>
<feature type="region of interest" description="Disordered" evidence="6">
    <location>
        <begin position="440"/>
        <end position="539"/>
    </location>
</feature>
<feature type="domain" description="HECT" evidence="7">
    <location>
        <begin position="1295"/>
        <end position="1638"/>
    </location>
</feature>
<feature type="compositionally biased region" description="Low complexity" evidence="6">
    <location>
        <begin position="707"/>
        <end position="728"/>
    </location>
</feature>
<dbReference type="InterPro" id="IPR000569">
    <property type="entry name" value="HECT_dom"/>
</dbReference>
<feature type="compositionally biased region" description="Low complexity" evidence="6">
    <location>
        <begin position="106"/>
        <end position="116"/>
    </location>
</feature>
<evidence type="ECO:0000256" key="4">
    <source>
        <dbReference type="ARBA" id="ARBA00022786"/>
    </source>
</evidence>
<dbReference type="GO" id="GO:0000209">
    <property type="term" value="P:protein polyubiquitination"/>
    <property type="evidence" value="ECO:0007669"/>
    <property type="project" value="InterPro"/>
</dbReference>
<feature type="region of interest" description="Disordered" evidence="6">
    <location>
        <begin position="584"/>
        <end position="762"/>
    </location>
</feature>
<evidence type="ECO:0000313" key="9">
    <source>
        <dbReference type="Proteomes" id="UP000717515"/>
    </source>
</evidence>
<reference evidence="8" key="1">
    <citation type="submission" date="2021-07" db="EMBL/GenBank/DDBJ databases">
        <title>Draft genome of Mortierella alpina, strain LL118, isolated from an aspen leaf litter sample.</title>
        <authorList>
            <person name="Yang S."/>
            <person name="Vinatzer B.A."/>
        </authorList>
    </citation>
    <scope>NUCLEOTIDE SEQUENCE</scope>
    <source>
        <strain evidence="8">LL118</strain>
    </source>
</reference>
<feature type="compositionally biased region" description="Low complexity" evidence="6">
    <location>
        <begin position="188"/>
        <end position="199"/>
    </location>
</feature>
<evidence type="ECO:0000256" key="5">
    <source>
        <dbReference type="PROSITE-ProRule" id="PRU00104"/>
    </source>
</evidence>
<dbReference type="GO" id="GO:0061630">
    <property type="term" value="F:ubiquitin protein ligase activity"/>
    <property type="evidence" value="ECO:0007669"/>
    <property type="project" value="UniProtKB-EC"/>
</dbReference>
<comment type="caution">
    <text evidence="8">The sequence shown here is derived from an EMBL/GenBank/DDBJ whole genome shotgun (WGS) entry which is preliminary data.</text>
</comment>
<feature type="compositionally biased region" description="Polar residues" evidence="6">
    <location>
        <begin position="388"/>
        <end position="397"/>
    </location>
</feature>
<feature type="compositionally biased region" description="Basic residues" evidence="6">
    <location>
        <begin position="597"/>
        <end position="607"/>
    </location>
</feature>
<feature type="compositionally biased region" description="Polar residues" evidence="6">
    <location>
        <begin position="678"/>
        <end position="691"/>
    </location>
</feature>
<evidence type="ECO:0000256" key="2">
    <source>
        <dbReference type="ARBA" id="ARBA00012485"/>
    </source>
</evidence>
<evidence type="ECO:0000256" key="1">
    <source>
        <dbReference type="ARBA" id="ARBA00000885"/>
    </source>
</evidence>
<protein>
    <recommendedName>
        <fullName evidence="2">HECT-type E3 ubiquitin transferase</fullName>
        <ecNumber evidence="2">2.3.2.26</ecNumber>
    </recommendedName>
</protein>
<dbReference type="Pfam" id="PF00632">
    <property type="entry name" value="HECT"/>
    <property type="match status" value="1"/>
</dbReference>
<dbReference type="SMART" id="SM00119">
    <property type="entry name" value="HECTc"/>
    <property type="match status" value="1"/>
</dbReference>
<feature type="region of interest" description="Disordered" evidence="6">
    <location>
        <begin position="300"/>
        <end position="397"/>
    </location>
</feature>
<dbReference type="Gene3D" id="3.90.1750.10">
    <property type="entry name" value="Hect, E3 ligase catalytic domains"/>
    <property type="match status" value="1"/>
</dbReference>
<dbReference type="Gene3D" id="3.30.2410.10">
    <property type="entry name" value="Hect, E3 ligase catalytic domain"/>
    <property type="match status" value="1"/>
</dbReference>
<gene>
    <name evidence="8" type="ORF">KVV02_000378</name>
</gene>
<feature type="compositionally biased region" description="Low complexity" evidence="6">
    <location>
        <begin position="300"/>
        <end position="318"/>
    </location>
</feature>
<dbReference type="EC" id="2.3.2.26" evidence="2"/>
<dbReference type="InterPro" id="IPR042556">
    <property type="entry name" value="AZUL_sf"/>
</dbReference>
<dbReference type="SUPFAM" id="SSF56204">
    <property type="entry name" value="Hect, E3 ligase catalytic domain"/>
    <property type="match status" value="1"/>
</dbReference>
<name>A0A9P7ZYI7_MORAP</name>
<feature type="active site" description="Glycyl thioester intermediate" evidence="5">
    <location>
        <position position="1606"/>
    </location>
</feature>
<dbReference type="InterPro" id="IPR035983">
    <property type="entry name" value="Hect_E3_ubiquitin_ligase"/>
</dbReference>
<feature type="compositionally biased region" description="Low complexity" evidence="6">
    <location>
        <begin position="497"/>
        <end position="506"/>
    </location>
</feature>
<accession>A0A9P7ZYI7</accession>
<feature type="compositionally biased region" description="Low complexity" evidence="6">
    <location>
        <begin position="68"/>
        <end position="97"/>
    </location>
</feature>
<dbReference type="EMBL" id="JAIFTL010000235">
    <property type="protein sequence ID" value="KAG9321048.1"/>
    <property type="molecule type" value="Genomic_DNA"/>
</dbReference>
<dbReference type="PANTHER" id="PTHR45700:SF8">
    <property type="entry name" value="HECT-TYPE E3 UBIQUITIN TRANSFERASE"/>
    <property type="match status" value="1"/>
</dbReference>
<dbReference type="Gene3D" id="3.30.2160.10">
    <property type="entry name" value="Hect, E3 ligase catalytic domain"/>
    <property type="match status" value="1"/>
</dbReference>
<proteinExistence type="predicted"/>
<feature type="compositionally biased region" description="Polar residues" evidence="6">
    <location>
        <begin position="529"/>
        <end position="539"/>
    </location>
</feature>
<feature type="region of interest" description="Disordered" evidence="6">
    <location>
        <begin position="1"/>
        <end position="202"/>
    </location>
</feature>
<feature type="compositionally biased region" description="Basic and acidic residues" evidence="6">
    <location>
        <begin position="642"/>
        <end position="657"/>
    </location>
</feature>
<dbReference type="Gene3D" id="6.10.130.10">
    <property type="entry name" value="Ubiquitin-protein ligase E3A, N-terminal zinc-binding domain (AZUL)"/>
    <property type="match status" value="1"/>
</dbReference>
<feature type="compositionally biased region" description="Low complexity" evidence="6">
    <location>
        <begin position="34"/>
        <end position="61"/>
    </location>
</feature>
<dbReference type="CDD" id="cd00078">
    <property type="entry name" value="HECTc"/>
    <property type="match status" value="1"/>
</dbReference>
<dbReference type="PANTHER" id="PTHR45700">
    <property type="entry name" value="UBIQUITIN-PROTEIN LIGASE E3C"/>
    <property type="match status" value="1"/>
</dbReference>
<keyword evidence="3" id="KW-0808">Transferase</keyword>
<organism evidence="8 9">
    <name type="scientific">Mortierella alpina</name>
    <name type="common">Oleaginous fungus</name>
    <name type="synonym">Mortierella renispora</name>
    <dbReference type="NCBI Taxonomy" id="64518"/>
    <lineage>
        <taxon>Eukaryota</taxon>
        <taxon>Fungi</taxon>
        <taxon>Fungi incertae sedis</taxon>
        <taxon>Mucoromycota</taxon>
        <taxon>Mortierellomycotina</taxon>
        <taxon>Mortierellomycetes</taxon>
        <taxon>Mortierellales</taxon>
        <taxon>Mortierellaceae</taxon>
        <taxon>Mortierella</taxon>
    </lineage>
</organism>
<feature type="compositionally biased region" description="Low complexity" evidence="6">
    <location>
        <begin position="443"/>
        <end position="454"/>
    </location>
</feature>
<evidence type="ECO:0000256" key="6">
    <source>
        <dbReference type="SAM" id="MobiDB-lite"/>
    </source>
</evidence>
<feature type="region of interest" description="Disordered" evidence="6">
    <location>
        <begin position="873"/>
        <end position="913"/>
    </location>
</feature>
<keyword evidence="4 5" id="KW-0833">Ubl conjugation pathway</keyword>
<feature type="compositionally biased region" description="Low complexity" evidence="6">
    <location>
        <begin position="341"/>
        <end position="356"/>
    </location>
</feature>
<feature type="compositionally biased region" description="Polar residues" evidence="6">
    <location>
        <begin position="24"/>
        <end position="33"/>
    </location>
</feature>
<sequence length="1638" mass="181559">MPSQQPPHLMSTPKLGLERERDTMASSGQDWNLTSTFATPATTASPTSASSAPGGNSSASARNRRRSSTIGASSSSTHLTTALPPHLASSLHSSMAATDSDNETGRSAASLAARSAPTRFSESRDPCQPVSSPLHPDKQKLLERPTSLPSVPQGPPPVPPRLTSLEADVPATDKAHARTPLHPRHQRTQSAQTRSRQQSPSVRLALANPTLSKSLSASPSPGRIEFELDQQAHAKDNFERNVRRYYHQLTVGCQLPSCSNKLCKSCKASPKMTKDAAAILSVQLAARPRLFFCKNCSLDPPSQTSRSLPTTTTSPTHTEGSLSPSRRQRLASNLKPAKIITTTSSSRSSPGPGPSSDDFAHTRDLLYEPTEYSKSTPSLSVPHILSSGKLTQPSTPYHSADEAQKAAYSTLSPPSPTERSGTPLFRSLLAVAPFSTIFSPRTKSSSRSNVVRSKGTPCRRASPSELHNDMPMLGPAANARRARHEQEGSCRRRGSRTRCFSPASLDSPPPSAILTPPRTGFESTRGRSRSSNTQLLSDNEDVSYNMSDVHASGSLSTIYGENTICLGLSSGRLHSQKVLDLSRYYRTPPHDPPGQAIKHRINQRRKKQDASNGGANLALRPLFGSSKDPDGDSLSSSSSSTDDERIGDPNPPRREYSMQEQEQEQELQAQEQHRRQQSSPSNSTAMSTVSPPQSPWEKPLETRTPYSFTRGSPRRGSSSSQSSIGESSNQEWLPAHPRQTRGDPTHIDGSPPSFGKRSSLGGRDDTGLALPYLNLTLLRQAIETYNSSRPERELRSRILASFDDIEPINAIYAHPASESEGELVNPLEKDEHWQQHDQYDKSSLRLLDNLATNGPVEGALETVLVALESNKDDQDQDLSLGSTPHAEESIENQEVLSLHKPHSDADLSSESEAEGLFMTRSRHESPAQSTSSSCAYSTGGDSTFLVDSLRSVFSSASALGASFLMKDREERMEHRGEPYSPSLDGVNVGGIDLEALRECYEMMIELKPRTIFTIQVTSSVEILLAKMELEQALAMGHKQWSEDEMRAVVVLLMNPLLFEQPYQESLLRRILQIFIRLQDTATMAEWLSCLDEEGMAQLVTLFKMYLSAHFTTRPVGSTHPAICAVKGLGILYQANNIGTQREQERQRRSAIQDAKDGKQITVMSETTSTISYKYFYSGVMEALKFRDEYQIWREGWDKSDEEKPFSYFDYPFLLSPTSKSHIINLDALTQMSAHYEDACVRHAMADHAQRLLPDSLSITAREFQKGIRTGSSPYLVLELTRAHLVEEAFEQITKKHADLKKPLKVAFVDVGEEGMDQGGVTKEFFQIMVEKVFDSHFGLFKELEEQRSWWFEGTMDGSSHVEMSEEDARVRLVEYELVGVLVGLALYNGVILGVRFPSVVYRKLLNWQVGLDTFIESFPALGHGLEQMLTWTDGDVYDVFMREFEISYEHLGQVTTIPLVPGGQDLSVTSANREEYVQAYIEHYVHTHIRQEFEAFQRGFEKICSGPALKLLRPEELELLLCGNSDLDMHDLEASCMYDDGYSANHTLIKEFWQIVHEEMTAGQHKQLLVFVTGSDRVPIRGLKDLMFVIQRNGPDSDRLPTALTCFSRLLLPEYADKDKLKERLVTAIENSHGFGLV</sequence>